<dbReference type="Pfam" id="PF00583">
    <property type="entry name" value="Acetyltransf_1"/>
    <property type="match status" value="1"/>
</dbReference>
<keyword evidence="2" id="KW-0012">Acyltransferase</keyword>
<dbReference type="CDD" id="cd04301">
    <property type="entry name" value="NAT_SF"/>
    <property type="match status" value="1"/>
</dbReference>
<dbReference type="GO" id="GO:0016747">
    <property type="term" value="F:acyltransferase activity, transferring groups other than amino-acyl groups"/>
    <property type="evidence" value="ECO:0007669"/>
    <property type="project" value="InterPro"/>
</dbReference>
<evidence type="ECO:0000256" key="3">
    <source>
        <dbReference type="SAM" id="SignalP"/>
    </source>
</evidence>
<dbReference type="SUPFAM" id="SSF55729">
    <property type="entry name" value="Acyl-CoA N-acyltransferases (Nat)"/>
    <property type="match status" value="1"/>
</dbReference>
<evidence type="ECO:0000256" key="1">
    <source>
        <dbReference type="ARBA" id="ARBA00022679"/>
    </source>
</evidence>
<name>A0A8J2SEJ7_9STRA</name>
<feature type="chain" id="PRO_5035179629" description="N-acetyltransferase domain-containing protein" evidence="3">
    <location>
        <begin position="18"/>
        <end position="223"/>
    </location>
</feature>
<feature type="signal peptide" evidence="3">
    <location>
        <begin position="1"/>
        <end position="17"/>
    </location>
</feature>
<dbReference type="InterPro" id="IPR016181">
    <property type="entry name" value="Acyl_CoA_acyltransferase"/>
</dbReference>
<dbReference type="PANTHER" id="PTHR43877:SF2">
    <property type="entry name" value="AMINOALKYLPHOSPHONATE N-ACETYLTRANSFERASE-RELATED"/>
    <property type="match status" value="1"/>
</dbReference>
<evidence type="ECO:0000313" key="5">
    <source>
        <dbReference type="EMBL" id="CAH0369066.1"/>
    </source>
</evidence>
<keyword evidence="1" id="KW-0808">Transferase</keyword>
<proteinExistence type="predicted"/>
<feature type="domain" description="N-acetyltransferase" evidence="4">
    <location>
        <begin position="44"/>
        <end position="208"/>
    </location>
</feature>
<keyword evidence="6" id="KW-1185">Reference proteome</keyword>
<dbReference type="PROSITE" id="PS51186">
    <property type="entry name" value="GNAT"/>
    <property type="match status" value="1"/>
</dbReference>
<evidence type="ECO:0000259" key="4">
    <source>
        <dbReference type="PROSITE" id="PS51186"/>
    </source>
</evidence>
<sequence>MRLYVLAAVLLLQHTHALTFPKFEVQKKAPPPAPAPAPFSLFGPTIRKAQIADLEPLAETRLQASPFAAGYAIASRKEAGEKLSDLFCRGIEKGDTVCYLAVENDDIIGSCDVTVRKRLGRGLPKHAYLKNLFVDEAYRRRGIGGKLVAACAEEARRWDVCTLALEVENDNDQAARLYERLGFEEKASLASFESLWRFETFFYGRSILWKANDGVRSSRGAWF</sequence>
<dbReference type="PANTHER" id="PTHR43877">
    <property type="entry name" value="AMINOALKYLPHOSPHONATE N-ACETYLTRANSFERASE-RELATED-RELATED"/>
    <property type="match status" value="1"/>
</dbReference>
<dbReference type="InterPro" id="IPR050832">
    <property type="entry name" value="Bact_Acetyltransf"/>
</dbReference>
<comment type="caution">
    <text evidence="5">The sequence shown here is derived from an EMBL/GenBank/DDBJ whole genome shotgun (WGS) entry which is preliminary data.</text>
</comment>
<dbReference type="AlphaFoldDB" id="A0A8J2SEJ7"/>
<reference evidence="5" key="1">
    <citation type="submission" date="2021-11" db="EMBL/GenBank/DDBJ databases">
        <authorList>
            <consortium name="Genoscope - CEA"/>
            <person name="William W."/>
        </authorList>
    </citation>
    <scope>NUCLEOTIDE SEQUENCE</scope>
</reference>
<dbReference type="InterPro" id="IPR000182">
    <property type="entry name" value="GNAT_dom"/>
</dbReference>
<gene>
    <name evidence="5" type="ORF">PECAL_2P21720</name>
</gene>
<organism evidence="5 6">
    <name type="scientific">Pelagomonas calceolata</name>
    <dbReference type="NCBI Taxonomy" id="35677"/>
    <lineage>
        <taxon>Eukaryota</taxon>
        <taxon>Sar</taxon>
        <taxon>Stramenopiles</taxon>
        <taxon>Ochrophyta</taxon>
        <taxon>Pelagophyceae</taxon>
        <taxon>Pelagomonadales</taxon>
        <taxon>Pelagomonadaceae</taxon>
        <taxon>Pelagomonas</taxon>
    </lineage>
</organism>
<keyword evidence="3" id="KW-0732">Signal</keyword>
<dbReference type="OrthoDB" id="10039976at2759"/>
<dbReference type="EMBL" id="CAKKNE010000002">
    <property type="protein sequence ID" value="CAH0369066.1"/>
    <property type="molecule type" value="Genomic_DNA"/>
</dbReference>
<dbReference type="Proteomes" id="UP000789595">
    <property type="component" value="Unassembled WGS sequence"/>
</dbReference>
<protein>
    <recommendedName>
        <fullName evidence="4">N-acetyltransferase domain-containing protein</fullName>
    </recommendedName>
</protein>
<evidence type="ECO:0000313" key="6">
    <source>
        <dbReference type="Proteomes" id="UP000789595"/>
    </source>
</evidence>
<accession>A0A8J2SEJ7</accession>
<evidence type="ECO:0000256" key="2">
    <source>
        <dbReference type="ARBA" id="ARBA00023315"/>
    </source>
</evidence>
<dbReference type="Gene3D" id="3.40.630.30">
    <property type="match status" value="1"/>
</dbReference>